<accession>A0A137P362</accession>
<organism evidence="2 3">
    <name type="scientific">Conidiobolus coronatus (strain ATCC 28846 / CBS 209.66 / NRRL 28638)</name>
    <name type="common">Delacroixia coronata</name>
    <dbReference type="NCBI Taxonomy" id="796925"/>
    <lineage>
        <taxon>Eukaryota</taxon>
        <taxon>Fungi</taxon>
        <taxon>Fungi incertae sedis</taxon>
        <taxon>Zoopagomycota</taxon>
        <taxon>Entomophthoromycotina</taxon>
        <taxon>Entomophthoromycetes</taxon>
        <taxon>Entomophthorales</taxon>
        <taxon>Ancylistaceae</taxon>
        <taxon>Conidiobolus</taxon>
    </lineage>
</organism>
<feature type="region of interest" description="Disordered" evidence="1">
    <location>
        <begin position="1"/>
        <end position="47"/>
    </location>
</feature>
<dbReference type="EMBL" id="KQ964533">
    <property type="protein sequence ID" value="KXN69465.1"/>
    <property type="molecule type" value="Genomic_DNA"/>
</dbReference>
<sequence>MYVGNMKIKNRKSNDSSKVVKRKYTAKTSSKANLKSKNNTFKKSKNNNELNDKKISFLRALIVENSFIDSNEAKDRLRRDMNLTVSMSIIKENLKKLKKEMLSNNTDLDTYKQNLITKGAQTNYQSRLTYTHIESLKKYLEENDSMDHIEARNRLQEETGLDVRIQT</sequence>
<dbReference type="AlphaFoldDB" id="A0A137P362"/>
<evidence type="ECO:0000313" key="3">
    <source>
        <dbReference type="Proteomes" id="UP000070444"/>
    </source>
</evidence>
<feature type="non-terminal residue" evidence="2">
    <location>
        <position position="167"/>
    </location>
</feature>
<gene>
    <name evidence="2" type="ORF">CONCODRAFT_8093</name>
</gene>
<reference evidence="2 3" key="1">
    <citation type="journal article" date="2015" name="Genome Biol. Evol.">
        <title>Phylogenomic analyses indicate that early fungi evolved digesting cell walls of algal ancestors of land plants.</title>
        <authorList>
            <person name="Chang Y."/>
            <person name="Wang S."/>
            <person name="Sekimoto S."/>
            <person name="Aerts A.L."/>
            <person name="Choi C."/>
            <person name="Clum A."/>
            <person name="LaButti K.M."/>
            <person name="Lindquist E.A."/>
            <person name="Yee Ngan C."/>
            <person name="Ohm R.A."/>
            <person name="Salamov A.A."/>
            <person name="Grigoriev I.V."/>
            <person name="Spatafora J.W."/>
            <person name="Berbee M.L."/>
        </authorList>
    </citation>
    <scope>NUCLEOTIDE SEQUENCE [LARGE SCALE GENOMIC DNA]</scope>
    <source>
        <strain evidence="2 3">NRRL 28638</strain>
    </source>
</reference>
<dbReference type="Proteomes" id="UP000070444">
    <property type="component" value="Unassembled WGS sequence"/>
</dbReference>
<keyword evidence="3" id="KW-1185">Reference proteome</keyword>
<proteinExistence type="predicted"/>
<protein>
    <submittedName>
        <fullName evidence="2">Uncharacterized protein</fullName>
    </submittedName>
</protein>
<name>A0A137P362_CONC2</name>
<evidence type="ECO:0000256" key="1">
    <source>
        <dbReference type="SAM" id="MobiDB-lite"/>
    </source>
</evidence>
<evidence type="ECO:0000313" key="2">
    <source>
        <dbReference type="EMBL" id="KXN69465.1"/>
    </source>
</evidence>